<accession>A0A4Z2IWL1</accession>
<keyword evidence="3" id="KW-1185">Reference proteome</keyword>
<evidence type="ECO:0000313" key="2">
    <source>
        <dbReference type="EMBL" id="TNN81643.1"/>
    </source>
</evidence>
<dbReference type="EMBL" id="SRLO01000045">
    <property type="protein sequence ID" value="TNN81643.1"/>
    <property type="molecule type" value="Genomic_DNA"/>
</dbReference>
<feature type="compositionally biased region" description="Basic and acidic residues" evidence="1">
    <location>
        <begin position="30"/>
        <end position="48"/>
    </location>
</feature>
<dbReference type="AlphaFoldDB" id="A0A4Z2IWL1"/>
<gene>
    <name evidence="2" type="ORF">EYF80_008089</name>
</gene>
<evidence type="ECO:0000313" key="3">
    <source>
        <dbReference type="Proteomes" id="UP000314294"/>
    </source>
</evidence>
<comment type="caution">
    <text evidence="2">The sequence shown here is derived from an EMBL/GenBank/DDBJ whole genome shotgun (WGS) entry which is preliminary data.</text>
</comment>
<dbReference type="Proteomes" id="UP000314294">
    <property type="component" value="Unassembled WGS sequence"/>
</dbReference>
<reference evidence="2 3" key="1">
    <citation type="submission" date="2019-03" db="EMBL/GenBank/DDBJ databases">
        <title>First draft genome of Liparis tanakae, snailfish: a comprehensive survey of snailfish specific genes.</title>
        <authorList>
            <person name="Kim W."/>
            <person name="Song I."/>
            <person name="Jeong J.-H."/>
            <person name="Kim D."/>
            <person name="Kim S."/>
            <person name="Ryu S."/>
            <person name="Song J.Y."/>
            <person name="Lee S.K."/>
        </authorList>
    </citation>
    <scope>NUCLEOTIDE SEQUENCE [LARGE SCALE GENOMIC DNA]</scope>
    <source>
        <tissue evidence="2">Muscle</tissue>
    </source>
</reference>
<feature type="compositionally biased region" description="Polar residues" evidence="1">
    <location>
        <begin position="73"/>
        <end position="83"/>
    </location>
</feature>
<protein>
    <submittedName>
        <fullName evidence="2">Uncharacterized protein</fullName>
    </submittedName>
</protein>
<name>A0A4Z2IWL1_9TELE</name>
<sequence length="83" mass="9319">MDMMDKRMFMDSPARKKCLPYGKPVTSDVHNWDPDTKRDTEKKSERKQKGLKGGGGKEERRGAGRPEAGKLVYTQTESCIAGD</sequence>
<organism evidence="2 3">
    <name type="scientific">Liparis tanakae</name>
    <name type="common">Tanaka's snailfish</name>
    <dbReference type="NCBI Taxonomy" id="230148"/>
    <lineage>
        <taxon>Eukaryota</taxon>
        <taxon>Metazoa</taxon>
        <taxon>Chordata</taxon>
        <taxon>Craniata</taxon>
        <taxon>Vertebrata</taxon>
        <taxon>Euteleostomi</taxon>
        <taxon>Actinopterygii</taxon>
        <taxon>Neopterygii</taxon>
        <taxon>Teleostei</taxon>
        <taxon>Neoteleostei</taxon>
        <taxon>Acanthomorphata</taxon>
        <taxon>Eupercaria</taxon>
        <taxon>Perciformes</taxon>
        <taxon>Cottioidei</taxon>
        <taxon>Cottales</taxon>
        <taxon>Liparidae</taxon>
        <taxon>Liparis</taxon>
    </lineage>
</organism>
<evidence type="ECO:0000256" key="1">
    <source>
        <dbReference type="SAM" id="MobiDB-lite"/>
    </source>
</evidence>
<feature type="compositionally biased region" description="Basic and acidic residues" evidence="1">
    <location>
        <begin position="55"/>
        <end position="68"/>
    </location>
</feature>
<feature type="region of interest" description="Disordered" evidence="1">
    <location>
        <begin position="1"/>
        <end position="83"/>
    </location>
</feature>
<proteinExistence type="predicted"/>